<dbReference type="Gene3D" id="1.10.287.130">
    <property type="match status" value="1"/>
</dbReference>
<dbReference type="InterPro" id="IPR036890">
    <property type="entry name" value="HATPase_C_sf"/>
</dbReference>
<keyword evidence="15" id="KW-1185">Reference proteome</keyword>
<dbReference type="Proteomes" id="UP000014115">
    <property type="component" value="Unassembled WGS sequence"/>
</dbReference>
<evidence type="ECO:0000256" key="9">
    <source>
        <dbReference type="ARBA" id="ARBA00023012"/>
    </source>
</evidence>
<dbReference type="OrthoDB" id="9804645at2"/>
<name>K2K1C4_9GAMM</name>
<dbReference type="RefSeq" id="WP_008489451.1">
    <property type="nucleotide sequence ID" value="NZ_AMRG01000013.1"/>
</dbReference>
<dbReference type="InterPro" id="IPR036097">
    <property type="entry name" value="HisK_dim/P_sf"/>
</dbReference>
<dbReference type="SUPFAM" id="SSF158472">
    <property type="entry name" value="HAMP domain-like"/>
    <property type="match status" value="1"/>
</dbReference>
<dbReference type="CDD" id="cd06225">
    <property type="entry name" value="HAMP"/>
    <property type="match status" value="1"/>
</dbReference>
<evidence type="ECO:0000256" key="2">
    <source>
        <dbReference type="ARBA" id="ARBA00004370"/>
    </source>
</evidence>
<dbReference type="PROSITE" id="PS50109">
    <property type="entry name" value="HIS_KIN"/>
    <property type="match status" value="1"/>
</dbReference>
<reference evidence="14 15" key="1">
    <citation type="journal article" date="2012" name="J. Bacteriol.">
        <title>Genome Sequence of Idiomarina xiamenensis Type Strain 10-D-4.</title>
        <authorList>
            <person name="Lai Q."/>
            <person name="Wang L."/>
            <person name="Wang W."/>
            <person name="Shao Z."/>
        </authorList>
    </citation>
    <scope>NUCLEOTIDE SEQUENCE [LARGE SCALE GENOMIC DNA]</scope>
    <source>
        <strain evidence="14 15">10-D-4</strain>
    </source>
</reference>
<dbReference type="InterPro" id="IPR005467">
    <property type="entry name" value="His_kinase_dom"/>
</dbReference>
<feature type="transmembrane region" description="Helical" evidence="11">
    <location>
        <begin position="23"/>
        <end position="44"/>
    </location>
</feature>
<dbReference type="SUPFAM" id="SSF55874">
    <property type="entry name" value="ATPase domain of HSP90 chaperone/DNA topoisomerase II/histidine kinase"/>
    <property type="match status" value="1"/>
</dbReference>
<keyword evidence="8 11" id="KW-1133">Transmembrane helix</keyword>
<dbReference type="Pfam" id="PF00512">
    <property type="entry name" value="HisKA"/>
    <property type="match status" value="1"/>
</dbReference>
<dbReference type="InterPro" id="IPR003661">
    <property type="entry name" value="HisK_dim/P_dom"/>
</dbReference>
<dbReference type="GO" id="GO:0000155">
    <property type="term" value="F:phosphorelay sensor kinase activity"/>
    <property type="evidence" value="ECO:0007669"/>
    <property type="project" value="InterPro"/>
</dbReference>
<dbReference type="EC" id="2.7.13.3" evidence="3"/>
<feature type="domain" description="Histidine kinase" evidence="12">
    <location>
        <begin position="257"/>
        <end position="469"/>
    </location>
</feature>
<dbReference type="PROSITE" id="PS50885">
    <property type="entry name" value="HAMP"/>
    <property type="match status" value="1"/>
</dbReference>
<evidence type="ECO:0000259" key="13">
    <source>
        <dbReference type="PROSITE" id="PS50885"/>
    </source>
</evidence>
<keyword evidence="6 11" id="KW-0812">Transmembrane</keyword>
<evidence type="ECO:0000256" key="5">
    <source>
        <dbReference type="ARBA" id="ARBA00022679"/>
    </source>
</evidence>
<protein>
    <recommendedName>
        <fullName evidence="3">histidine kinase</fullName>
        <ecNumber evidence="3">2.7.13.3</ecNumber>
    </recommendedName>
</protein>
<dbReference type="eggNOG" id="COG5002">
    <property type="taxonomic scope" value="Bacteria"/>
</dbReference>
<dbReference type="SMART" id="SM00387">
    <property type="entry name" value="HATPase_c"/>
    <property type="match status" value="1"/>
</dbReference>
<sequence>MLTGLFSNTLVRPWRSFVGKVMLWFWATVLLVIFSIASLAWLVSQQRHISPADKHQQRILHSFAARMQDDAKTPQQLLNTRWQRQRDRSQWLITDNTGQVVAHNGRSLPNRALDDLFSSAVSEHHDDNQTRIYIWHGPDYDVIGPLPVFSAAGDYQLHLLLARPGGMMDALRFMPNSGKIAIALLVTLLMSWLLARWVNRPIRRLHQAFAALEHGQLDYRLNEQRRRDEFGMLFRQFDAMSARLAQTIASQRRLTADISHELRTPLTRLQMLLGLAADAEQQHLQDYLQRAEAEGDKLNELIERLLTFTAMQAADNRYPMQQQALPEIWQQCLEAALFEAGCQNKVLCHNDIPAVTVLAHAGLLQSALDNLLRNAIKYARHQVSCQFECESQWLRVTISDDGAGVSDQHLALLSQPFYRADHARDLDSGGVGLGLAITEEAIRLHQGELILSHAASGGLQAQLTLPLVQH</sequence>
<dbReference type="Gene3D" id="3.30.565.10">
    <property type="entry name" value="Histidine kinase-like ATPase, C-terminal domain"/>
    <property type="match status" value="1"/>
</dbReference>
<dbReference type="PANTHER" id="PTHR45436:SF5">
    <property type="entry name" value="SENSOR HISTIDINE KINASE TRCS"/>
    <property type="match status" value="1"/>
</dbReference>
<dbReference type="AlphaFoldDB" id="K2K1C4"/>
<dbReference type="EMBL" id="AMRG01000013">
    <property type="protein sequence ID" value="EKE81523.1"/>
    <property type="molecule type" value="Genomic_DNA"/>
</dbReference>
<dbReference type="Pfam" id="PF02518">
    <property type="entry name" value="HATPase_c"/>
    <property type="match status" value="1"/>
</dbReference>
<gene>
    <name evidence="14" type="ORF">A10D4_10611</name>
</gene>
<dbReference type="InterPro" id="IPR003594">
    <property type="entry name" value="HATPase_dom"/>
</dbReference>
<dbReference type="SMART" id="SM00388">
    <property type="entry name" value="HisKA"/>
    <property type="match status" value="1"/>
</dbReference>
<dbReference type="STRING" id="740709.A10D4_10611"/>
<evidence type="ECO:0000256" key="4">
    <source>
        <dbReference type="ARBA" id="ARBA00022553"/>
    </source>
</evidence>
<evidence type="ECO:0000313" key="15">
    <source>
        <dbReference type="Proteomes" id="UP000014115"/>
    </source>
</evidence>
<dbReference type="Pfam" id="PF00672">
    <property type="entry name" value="HAMP"/>
    <property type="match status" value="1"/>
</dbReference>
<accession>K2K1C4</accession>
<dbReference type="InterPro" id="IPR003660">
    <property type="entry name" value="HAMP_dom"/>
</dbReference>
<keyword evidence="5" id="KW-0808">Transferase</keyword>
<dbReference type="Gene3D" id="6.10.340.10">
    <property type="match status" value="1"/>
</dbReference>
<organism evidence="14 15">
    <name type="scientific">Idiomarina xiamenensis 10-D-4</name>
    <dbReference type="NCBI Taxonomy" id="740709"/>
    <lineage>
        <taxon>Bacteria</taxon>
        <taxon>Pseudomonadati</taxon>
        <taxon>Pseudomonadota</taxon>
        <taxon>Gammaproteobacteria</taxon>
        <taxon>Alteromonadales</taxon>
        <taxon>Idiomarinaceae</taxon>
        <taxon>Idiomarina</taxon>
    </lineage>
</organism>
<comment type="catalytic activity">
    <reaction evidence="1">
        <text>ATP + protein L-histidine = ADP + protein N-phospho-L-histidine.</text>
        <dbReference type="EC" id="2.7.13.3"/>
    </reaction>
</comment>
<dbReference type="InterPro" id="IPR004358">
    <property type="entry name" value="Sig_transdc_His_kin-like_C"/>
</dbReference>
<evidence type="ECO:0000256" key="10">
    <source>
        <dbReference type="ARBA" id="ARBA00023136"/>
    </source>
</evidence>
<dbReference type="PRINTS" id="PR00344">
    <property type="entry name" value="BCTRLSENSOR"/>
</dbReference>
<keyword evidence="7 14" id="KW-0418">Kinase</keyword>
<dbReference type="SMART" id="SM00304">
    <property type="entry name" value="HAMP"/>
    <property type="match status" value="1"/>
</dbReference>
<evidence type="ECO:0000256" key="7">
    <source>
        <dbReference type="ARBA" id="ARBA00022777"/>
    </source>
</evidence>
<comment type="caution">
    <text evidence="14">The sequence shown here is derived from an EMBL/GenBank/DDBJ whole genome shotgun (WGS) entry which is preliminary data.</text>
</comment>
<evidence type="ECO:0000256" key="8">
    <source>
        <dbReference type="ARBA" id="ARBA00022989"/>
    </source>
</evidence>
<comment type="subcellular location">
    <subcellularLocation>
        <location evidence="2">Membrane</location>
    </subcellularLocation>
</comment>
<keyword evidence="4" id="KW-0597">Phosphoprotein</keyword>
<evidence type="ECO:0000256" key="11">
    <source>
        <dbReference type="SAM" id="Phobius"/>
    </source>
</evidence>
<dbReference type="GO" id="GO:0016020">
    <property type="term" value="C:membrane"/>
    <property type="evidence" value="ECO:0007669"/>
    <property type="project" value="UniProtKB-SubCell"/>
</dbReference>
<evidence type="ECO:0000256" key="6">
    <source>
        <dbReference type="ARBA" id="ARBA00022692"/>
    </source>
</evidence>
<keyword evidence="9" id="KW-0902">Two-component regulatory system</keyword>
<dbReference type="CDD" id="cd00082">
    <property type="entry name" value="HisKA"/>
    <property type="match status" value="1"/>
</dbReference>
<keyword evidence="10 11" id="KW-0472">Membrane</keyword>
<proteinExistence type="predicted"/>
<evidence type="ECO:0000313" key="14">
    <source>
        <dbReference type="EMBL" id="EKE81523.1"/>
    </source>
</evidence>
<evidence type="ECO:0000256" key="1">
    <source>
        <dbReference type="ARBA" id="ARBA00000085"/>
    </source>
</evidence>
<dbReference type="PANTHER" id="PTHR45436">
    <property type="entry name" value="SENSOR HISTIDINE KINASE YKOH"/>
    <property type="match status" value="1"/>
</dbReference>
<feature type="domain" description="HAMP" evidence="13">
    <location>
        <begin position="196"/>
        <end position="249"/>
    </location>
</feature>
<dbReference type="InterPro" id="IPR050428">
    <property type="entry name" value="TCS_sensor_his_kinase"/>
</dbReference>
<dbReference type="PATRIC" id="fig|740709.3.peg.2145"/>
<dbReference type="SUPFAM" id="SSF47384">
    <property type="entry name" value="Homodimeric domain of signal transducing histidine kinase"/>
    <property type="match status" value="1"/>
</dbReference>
<evidence type="ECO:0000259" key="12">
    <source>
        <dbReference type="PROSITE" id="PS50109"/>
    </source>
</evidence>
<evidence type="ECO:0000256" key="3">
    <source>
        <dbReference type="ARBA" id="ARBA00012438"/>
    </source>
</evidence>
<feature type="transmembrane region" description="Helical" evidence="11">
    <location>
        <begin position="180"/>
        <end position="198"/>
    </location>
</feature>